<dbReference type="PANTHER" id="PTHR31409">
    <property type="entry name" value="WASH COMPLEX SUBUNIT 4"/>
    <property type="match status" value="1"/>
</dbReference>
<dbReference type="Pfam" id="PF14744">
    <property type="entry name" value="WASH-7_mid"/>
    <property type="match status" value="1"/>
</dbReference>
<dbReference type="GO" id="GO:0071203">
    <property type="term" value="C:WASH complex"/>
    <property type="evidence" value="ECO:0007669"/>
    <property type="project" value="InterPro"/>
</dbReference>
<organism evidence="3 4">
    <name type="scientific">Stegodyphus mimosarum</name>
    <name type="common">African social velvet spider</name>
    <dbReference type="NCBI Taxonomy" id="407821"/>
    <lineage>
        <taxon>Eukaryota</taxon>
        <taxon>Metazoa</taxon>
        <taxon>Ecdysozoa</taxon>
        <taxon>Arthropoda</taxon>
        <taxon>Chelicerata</taxon>
        <taxon>Arachnida</taxon>
        <taxon>Araneae</taxon>
        <taxon>Araneomorphae</taxon>
        <taxon>Entelegynae</taxon>
        <taxon>Eresoidea</taxon>
        <taxon>Eresidae</taxon>
        <taxon>Stegodyphus</taxon>
    </lineage>
</organism>
<dbReference type="InterPro" id="IPR028282">
    <property type="entry name" value="WASH-7_central"/>
</dbReference>
<reference evidence="3 4" key="1">
    <citation type="submission" date="2013-11" db="EMBL/GenBank/DDBJ databases">
        <title>Genome sequencing of Stegodyphus mimosarum.</title>
        <authorList>
            <person name="Bechsgaard J."/>
        </authorList>
    </citation>
    <scope>NUCLEOTIDE SEQUENCE [LARGE SCALE GENOMIC DNA]</scope>
</reference>
<feature type="non-terminal residue" evidence="3">
    <location>
        <position position="719"/>
    </location>
</feature>
<accession>A0A087T3G6</accession>
<evidence type="ECO:0000259" key="1">
    <source>
        <dbReference type="Pfam" id="PF14744"/>
    </source>
</evidence>
<dbReference type="PANTHER" id="PTHR31409:SF0">
    <property type="entry name" value="WASH COMPLEX SUBUNIT 4"/>
    <property type="match status" value="1"/>
</dbReference>
<dbReference type="OrthoDB" id="10261210at2759"/>
<protein>
    <submittedName>
        <fullName evidence="3">WASH complex subunit 7</fullName>
    </submittedName>
</protein>
<dbReference type="GO" id="GO:0005768">
    <property type="term" value="C:endosome"/>
    <property type="evidence" value="ECO:0007669"/>
    <property type="project" value="TreeGrafter"/>
</dbReference>
<name>A0A087T3G6_STEMI</name>
<dbReference type="EMBL" id="KK113238">
    <property type="protein sequence ID" value="KFM59655.1"/>
    <property type="molecule type" value="Genomic_DNA"/>
</dbReference>
<feature type="domain" description="WASH complex subunit 7 central" evidence="1">
    <location>
        <begin position="598"/>
        <end position="719"/>
    </location>
</feature>
<dbReference type="InterPro" id="IPR027307">
    <property type="entry name" value="WASH7"/>
</dbReference>
<gene>
    <name evidence="3" type="ORF">X975_15397</name>
</gene>
<keyword evidence="4" id="KW-1185">Reference proteome</keyword>
<dbReference type="InterPro" id="IPR028191">
    <property type="entry name" value="WASH-4_N"/>
</dbReference>
<sequence>MIIDGIDWDMNKVDDGVIKIVEEVQLRKYGKFLEEYGTQLRAIEHALDDTLSDVWNSDLDPLSLLLLPCERITVLDLICTDNKVLNKVISVLAVLCSEMDHLCYEAKEKYFPAVLFYGEGDSPAALADGEAHIYIGRMIPFMQELSCFVKRCYLVVKNVIHQLSALYCGGKNETAVIDVTDVHFQTVYKHLGSLLTALVTLDEIIDGQVTLREHWTQYKRMLVSIHHNPSKLGFTAEKLRPFEKLMRKLESQLLDGSIFLQCVEQIFDDDKNFVSKNKFFAEEFALNIKNQFIVVEPKLGEVNEFDARLKLPDICCLFVLHFYLFRAMDKKFFKSLWDTHKKVPGVPLVGNILWFPDIFLLTRLPVMARTVERKAQDAVKQSRQSYLLQKNHSLTKDAQNFYVQVMAWMIEMDSCLTDTGQLLEDLNRKCALLLQGLKLAWSISHQVKTVMNLHISLSKPMTKTSVLALCKMIEMLKGIEGCYHRHAVVISESITHIVQHLGYLALTIINIGKKRLVSEKKYSERRLDVLSALVLAEKSLNGPGTKERRLITYLAMSLGVQMKSFKEDEIVSFAGVMKELDFICDLRQKIKEACDCSFMYWHHIVFPTYIAEIYETGIDIHRIKYMISALHDCVAPILSSRHESSALILLNAFQKETYLTIKKHLLDPLCNDIETELRLHCHYHLQLDDRNPLKIGLKDFSHLLNISSFRLFDQFINVK</sequence>
<dbReference type="GO" id="GO:0016197">
    <property type="term" value="P:endosomal transport"/>
    <property type="evidence" value="ECO:0007669"/>
    <property type="project" value="TreeGrafter"/>
</dbReference>
<evidence type="ECO:0000313" key="3">
    <source>
        <dbReference type="EMBL" id="KFM59655.1"/>
    </source>
</evidence>
<dbReference type="AlphaFoldDB" id="A0A087T3G6"/>
<dbReference type="STRING" id="407821.A0A087T3G6"/>
<evidence type="ECO:0000259" key="2">
    <source>
        <dbReference type="Pfam" id="PF14745"/>
    </source>
</evidence>
<feature type="domain" description="WASH complex subunit 4 N-terminal" evidence="2">
    <location>
        <begin position="30"/>
        <end position="597"/>
    </location>
</feature>
<proteinExistence type="predicted"/>
<dbReference type="GO" id="GO:0007032">
    <property type="term" value="P:endosome organization"/>
    <property type="evidence" value="ECO:0007669"/>
    <property type="project" value="TreeGrafter"/>
</dbReference>
<dbReference type="Proteomes" id="UP000054359">
    <property type="component" value="Unassembled WGS sequence"/>
</dbReference>
<dbReference type="OMA" id="TRRAEIW"/>
<evidence type="ECO:0000313" key="4">
    <source>
        <dbReference type="Proteomes" id="UP000054359"/>
    </source>
</evidence>
<dbReference type="Pfam" id="PF14745">
    <property type="entry name" value="WASH-4_N"/>
    <property type="match status" value="1"/>
</dbReference>